<accession>A0A2G1DGK5</accession>
<dbReference type="Proteomes" id="UP000262712">
    <property type="component" value="Chromosome"/>
</dbReference>
<name>A0A2G1DGK5_9BACT</name>
<evidence type="ECO:0000313" key="1">
    <source>
        <dbReference type="EMBL" id="AXX91098.1"/>
    </source>
</evidence>
<dbReference type="Proteomes" id="UP000221222">
    <property type="component" value="Unassembled WGS sequence"/>
</dbReference>
<gene>
    <name evidence="1" type="ORF">AMOL_0057</name>
    <name evidence="2" type="ORF">CPU12_10445</name>
</gene>
<proteinExistence type="predicted"/>
<dbReference type="EMBL" id="NXFY01000017">
    <property type="protein sequence ID" value="PHO17456.1"/>
    <property type="molecule type" value="Genomic_DNA"/>
</dbReference>
<evidence type="ECO:0000313" key="4">
    <source>
        <dbReference type="Proteomes" id="UP000262712"/>
    </source>
</evidence>
<reference evidence="1 4" key="2">
    <citation type="submission" date="2018-08" db="EMBL/GenBank/DDBJ databases">
        <title>Complete genome of the Arcobacter molluscorum type strain LMG 25693.</title>
        <authorList>
            <person name="Miller W.G."/>
            <person name="Yee E."/>
            <person name="Bono J.L."/>
        </authorList>
    </citation>
    <scope>NUCLEOTIDE SEQUENCE [LARGE SCALE GENOMIC DNA]</scope>
    <source>
        <strain evidence="1 4">CECT 7696</strain>
    </source>
</reference>
<keyword evidence="3" id="KW-1185">Reference proteome</keyword>
<sequence>MNILIPVDMNSRYEAVISSIEESQYWAYIELDEGQIINCEFLKNKEETNCWIDHIIIIDKNDYIKEFKQKDYSILKTTTQKSIDEIIEAFLLNKLTKLKP</sequence>
<reference evidence="2 3" key="1">
    <citation type="submission" date="2017-09" db="EMBL/GenBank/DDBJ databases">
        <title>Arcobacter canalis sp. nov., a new species isolated from a water canal contaminated with urban sewage.</title>
        <authorList>
            <person name="Perez-Cataluna A."/>
            <person name="Salas-Masso N."/>
            <person name="Figueras M.J."/>
        </authorList>
    </citation>
    <scope>NUCLEOTIDE SEQUENCE [LARGE SCALE GENOMIC DNA]</scope>
    <source>
        <strain evidence="2 3">F98-3</strain>
    </source>
</reference>
<dbReference type="EMBL" id="CP032098">
    <property type="protein sequence ID" value="AXX91098.1"/>
    <property type="molecule type" value="Genomic_DNA"/>
</dbReference>
<dbReference type="KEGG" id="amol:AMOL_0057"/>
<dbReference type="AlphaFoldDB" id="A0A2G1DGK5"/>
<evidence type="ECO:0000313" key="2">
    <source>
        <dbReference type="EMBL" id="PHO17456.1"/>
    </source>
</evidence>
<evidence type="ECO:0000313" key="3">
    <source>
        <dbReference type="Proteomes" id="UP000221222"/>
    </source>
</evidence>
<evidence type="ECO:0008006" key="5">
    <source>
        <dbReference type="Google" id="ProtNLM"/>
    </source>
</evidence>
<organism evidence="2 3">
    <name type="scientific">Malaciobacter molluscorum LMG 25693</name>
    <dbReference type="NCBI Taxonomy" id="870501"/>
    <lineage>
        <taxon>Bacteria</taxon>
        <taxon>Pseudomonadati</taxon>
        <taxon>Campylobacterota</taxon>
        <taxon>Epsilonproteobacteria</taxon>
        <taxon>Campylobacterales</taxon>
        <taxon>Arcobacteraceae</taxon>
        <taxon>Malaciobacter</taxon>
    </lineage>
</organism>
<protein>
    <recommendedName>
        <fullName evidence="5">Dinitrogenase iron-molybdenum cofactor biosynthesis domain-containing protein</fullName>
    </recommendedName>
</protein>
<dbReference type="RefSeq" id="WP_099343061.1">
    <property type="nucleotide sequence ID" value="NZ_CP032098.1"/>
</dbReference>